<dbReference type="InterPro" id="IPR020818">
    <property type="entry name" value="Chaperonin_GroES"/>
</dbReference>
<dbReference type="CDD" id="cd00320">
    <property type="entry name" value="cpn10"/>
    <property type="match status" value="1"/>
</dbReference>
<feature type="region of interest" description="Disordered" evidence="2">
    <location>
        <begin position="1"/>
        <end position="44"/>
    </location>
</feature>
<dbReference type="EMBL" id="KU970810">
    <property type="protein sequence ID" value="ASN63404.1"/>
    <property type="molecule type" value="Genomic_DNA"/>
</dbReference>
<evidence type="ECO:0000313" key="3">
    <source>
        <dbReference type="EMBL" id="ASN63404.1"/>
    </source>
</evidence>
<dbReference type="SMART" id="SM00883">
    <property type="entry name" value="Cpn10"/>
    <property type="match status" value="1"/>
</dbReference>
<dbReference type="Pfam" id="PF00166">
    <property type="entry name" value="Cpn10"/>
    <property type="match status" value="1"/>
</dbReference>
<accession>A0A221S3B8</accession>
<feature type="compositionally biased region" description="Basic and acidic residues" evidence="2">
    <location>
        <begin position="15"/>
        <end position="27"/>
    </location>
</feature>
<gene>
    <name evidence="3" type="primary">groES</name>
</gene>
<dbReference type="InterPro" id="IPR011032">
    <property type="entry name" value="GroES-like_sf"/>
</dbReference>
<reference evidence="3" key="1">
    <citation type="submission" date="2016-03" db="EMBL/GenBank/DDBJ databases">
        <title>Novel chaperonins are prevalent in the virioplankton and link to viral biology and ecology.</title>
        <authorList>
            <person name="Marine R.L."/>
            <person name="Nasko D.J."/>
            <person name="Polson S.W."/>
            <person name="Wommack K.E."/>
        </authorList>
    </citation>
    <scope>NUCLEOTIDE SEQUENCE</scope>
</reference>
<dbReference type="SUPFAM" id="SSF50129">
    <property type="entry name" value="GroES-like"/>
    <property type="match status" value="1"/>
</dbReference>
<proteinExistence type="predicted"/>
<dbReference type="Gene3D" id="2.30.33.40">
    <property type="entry name" value="GroES chaperonin"/>
    <property type="match status" value="1"/>
</dbReference>
<name>A0A221S3B8_9VIRU</name>
<evidence type="ECO:0000256" key="1">
    <source>
        <dbReference type="ARBA" id="ARBA00023186"/>
    </source>
</evidence>
<dbReference type="GO" id="GO:0005524">
    <property type="term" value="F:ATP binding"/>
    <property type="evidence" value="ECO:0007669"/>
    <property type="project" value="InterPro"/>
</dbReference>
<sequence>MSKTIEAFGSGGEPIPDKVERFVDTKEVQPSVTPESVHEDEDLKSKLPKPTGYRILILPFSPKQKTKGGIYLHDSVLEKERIGTNVGFVVALGPDAYRDGNKFPEGAWCQERDWVIFGRYAGARLKIEGGELRLLNDDEILAVVSDPEDIQSA</sequence>
<organism evidence="3">
    <name type="scientific">uncultured virus</name>
    <dbReference type="NCBI Taxonomy" id="340016"/>
    <lineage>
        <taxon>Viruses</taxon>
        <taxon>environmental samples</taxon>
    </lineage>
</organism>
<dbReference type="GO" id="GO:0044183">
    <property type="term" value="F:protein folding chaperone"/>
    <property type="evidence" value="ECO:0007669"/>
    <property type="project" value="InterPro"/>
</dbReference>
<evidence type="ECO:0000256" key="2">
    <source>
        <dbReference type="SAM" id="MobiDB-lite"/>
    </source>
</evidence>
<keyword evidence="1" id="KW-0143">Chaperone</keyword>
<protein>
    <submittedName>
        <fullName evidence="3">Co-chaperonin GroES</fullName>
    </submittedName>
</protein>
<dbReference type="InterPro" id="IPR037124">
    <property type="entry name" value="Chaperonin_GroES_sf"/>
</dbReference>